<reference evidence="2" key="2">
    <citation type="journal article" date="2019" name="MicrobiologyOpen">
        <title>High-quality draft genome sequence of Gaiella occulta isolated from a 150 meter deep mineral water borehole and comparison with the genome sequences of other deep-branching lineages of the phylum Actinobacteria.</title>
        <authorList>
            <person name="Severino R."/>
            <person name="Froufe H.J.C."/>
            <person name="Barroso C."/>
            <person name="Albuquerque L."/>
            <person name="Lobo-da-Cunha A."/>
            <person name="da Costa M.S."/>
            <person name="Egas C."/>
        </authorList>
    </citation>
    <scope>NUCLEOTIDE SEQUENCE [LARGE SCALE GENOMIC DNA]</scope>
    <source>
        <strain evidence="2">F2-233</strain>
    </source>
</reference>
<proteinExistence type="predicted"/>
<comment type="caution">
    <text evidence="1">The sequence shown here is derived from an EMBL/GenBank/DDBJ whole genome shotgun (WGS) entry which is preliminary data.</text>
</comment>
<name>A0A7M2Z0U5_9ACTN</name>
<accession>A0A7M2Z0U5</accession>
<dbReference type="EMBL" id="QQZY01000001">
    <property type="protein sequence ID" value="RDI75957.1"/>
    <property type="molecule type" value="Genomic_DNA"/>
</dbReference>
<evidence type="ECO:0000313" key="2">
    <source>
        <dbReference type="Proteomes" id="UP000254134"/>
    </source>
</evidence>
<evidence type="ECO:0000313" key="1">
    <source>
        <dbReference type="EMBL" id="RDI75957.1"/>
    </source>
</evidence>
<sequence length="184" mass="19028">MTLLADLERIAAAAAQHAPEQAAVSAVLAAEPTPGVRAYLCAYESEGGERAWLVLDDDGVPVTARGEVRDVVAIAALCEIAAESAAGGDLDELLARLVALRMSEAPEGIAEAEDAVRALQRVIGAPPQLASPVRLDGIGAAARRLELALDPACPSPFTAALRAAQGAVDALLREVEDSYRARLV</sequence>
<organism evidence="1 2">
    <name type="scientific">Gaiella occulta</name>
    <dbReference type="NCBI Taxonomy" id="1002870"/>
    <lineage>
        <taxon>Bacteria</taxon>
        <taxon>Bacillati</taxon>
        <taxon>Actinomycetota</taxon>
        <taxon>Thermoleophilia</taxon>
        <taxon>Gaiellales</taxon>
        <taxon>Gaiellaceae</taxon>
        <taxon>Gaiella</taxon>
    </lineage>
</organism>
<dbReference type="RefSeq" id="WP_114794828.1">
    <property type="nucleotide sequence ID" value="NZ_QQZY01000001.1"/>
</dbReference>
<gene>
    <name evidence="1" type="ORF">Gocc_0376</name>
</gene>
<dbReference type="AlphaFoldDB" id="A0A7M2Z0U5"/>
<protein>
    <submittedName>
        <fullName evidence="1">Uncharacterized protein</fullName>
    </submittedName>
</protein>
<dbReference type="Proteomes" id="UP000254134">
    <property type="component" value="Unassembled WGS sequence"/>
</dbReference>
<keyword evidence="2" id="KW-1185">Reference proteome</keyword>
<reference evidence="1 2" key="1">
    <citation type="submission" date="2018-07" db="EMBL/GenBank/DDBJ databases">
        <title>High-quality-draft genome sequence of Gaiella occulta.</title>
        <authorList>
            <person name="Severino R."/>
            <person name="Froufe H.J.C."/>
            <person name="Rainey F.A."/>
            <person name="Barroso C."/>
            <person name="Albuquerque L."/>
            <person name="Lobo-Da-Cunha A."/>
            <person name="Da Costa M.S."/>
            <person name="Egas C."/>
        </authorList>
    </citation>
    <scope>NUCLEOTIDE SEQUENCE [LARGE SCALE GENOMIC DNA]</scope>
    <source>
        <strain evidence="1 2">F2-233</strain>
    </source>
</reference>